<dbReference type="Gene3D" id="3.40.50.2300">
    <property type="match status" value="2"/>
</dbReference>
<dbReference type="OrthoDB" id="3205678at2"/>
<accession>A0A0D8BKB9</accession>
<dbReference type="EMBL" id="JYFN01000005">
    <property type="protein sequence ID" value="KJE24596.1"/>
    <property type="molecule type" value="Genomic_DNA"/>
</dbReference>
<dbReference type="PROSITE" id="PS51257">
    <property type="entry name" value="PROKAR_LIPOPROTEIN"/>
    <property type="match status" value="1"/>
</dbReference>
<evidence type="ECO:0000259" key="4">
    <source>
        <dbReference type="Pfam" id="PF13458"/>
    </source>
</evidence>
<dbReference type="RefSeq" id="WP_044883734.1">
    <property type="nucleotide sequence ID" value="NZ_JYFN01000005.1"/>
</dbReference>
<name>A0A0D8BKB9_9ACTN</name>
<keyword evidence="2 3" id="KW-0732">Signal</keyword>
<evidence type="ECO:0000313" key="5">
    <source>
        <dbReference type="EMBL" id="KJE24596.1"/>
    </source>
</evidence>
<feature type="chain" id="PRO_5002327035" evidence="3">
    <location>
        <begin position="38"/>
        <end position="428"/>
    </location>
</feature>
<dbReference type="InterPro" id="IPR028082">
    <property type="entry name" value="Peripla_BP_I"/>
</dbReference>
<gene>
    <name evidence="5" type="ORF">FF36_00970</name>
</gene>
<dbReference type="InterPro" id="IPR028081">
    <property type="entry name" value="Leu-bd"/>
</dbReference>
<organism evidence="5 6">
    <name type="scientific">Frankia torreyi</name>
    <dbReference type="NCBI Taxonomy" id="1856"/>
    <lineage>
        <taxon>Bacteria</taxon>
        <taxon>Bacillati</taxon>
        <taxon>Actinomycetota</taxon>
        <taxon>Actinomycetes</taxon>
        <taxon>Frankiales</taxon>
        <taxon>Frankiaceae</taxon>
        <taxon>Frankia</taxon>
    </lineage>
</organism>
<sequence length="428" mass="43263" precursor="true">MRRRYGLRGLARTGLARAGLAAALAATLAGCGGGSDAASGSAAASDPAAKGSPVKLMIIAPTGTAGTNYPEMVAAARAAVRGVNARGGIAGHPVELVHCNERNDAASAKKCAQQAVDSGVLAVVSEVSGTGGIMPILQNAGIPSIGSAGISADGSELSSPASYVISPLTLYPAVCPALLAKAGASHLGLVGYDLSASDRLIVMAEGGAKAVHHPINPKIRIPITTSDFTPAISQLSRSGADGAVLVVFDQAAYSVIAKAGQQIRTCHAAGTLSPKYLATLGPAADKLVVATAFPELSQAAQFPEVARMVAELNAEQTAGDADAAPALRTTTTTTGAWLSVQIAEKVGNQVSGPLTSKNLLAQLNRTRKLDLGGIVPPLDLTATTPIPGAERIFNTTLRGARWDSASKSFVPLGPETYNGLDILRRAAS</sequence>
<reference evidence="6" key="1">
    <citation type="submission" date="2015-02" db="EMBL/GenBank/DDBJ databases">
        <title>Draft Genome of Frankia sp. CpI1-S.</title>
        <authorList>
            <person name="Oshone R.T."/>
            <person name="Ngom M."/>
            <person name="Ghodhbane-Gtari F."/>
            <person name="Gtari M."/>
            <person name="Morris K."/>
            <person name="Thomas K."/>
            <person name="Sen A."/>
            <person name="Tisa L.S."/>
        </authorList>
    </citation>
    <scope>NUCLEOTIDE SEQUENCE [LARGE SCALE GENOMIC DNA]</scope>
    <source>
        <strain evidence="6">CpI1-S</strain>
    </source>
</reference>
<dbReference type="PANTHER" id="PTHR47235:SF1">
    <property type="entry name" value="BLR6548 PROTEIN"/>
    <property type="match status" value="1"/>
</dbReference>
<evidence type="ECO:0000256" key="2">
    <source>
        <dbReference type="ARBA" id="ARBA00022729"/>
    </source>
</evidence>
<dbReference type="PANTHER" id="PTHR47235">
    <property type="entry name" value="BLR6548 PROTEIN"/>
    <property type="match status" value="1"/>
</dbReference>
<comment type="caution">
    <text evidence="5">The sequence shown here is derived from an EMBL/GenBank/DDBJ whole genome shotgun (WGS) entry which is preliminary data.</text>
</comment>
<dbReference type="Proteomes" id="UP000032545">
    <property type="component" value="Unassembled WGS sequence"/>
</dbReference>
<feature type="signal peptide" evidence="3">
    <location>
        <begin position="1"/>
        <end position="37"/>
    </location>
</feature>
<dbReference type="PATRIC" id="fig|1502723.3.peg.4223"/>
<evidence type="ECO:0000256" key="3">
    <source>
        <dbReference type="SAM" id="SignalP"/>
    </source>
</evidence>
<evidence type="ECO:0000313" key="6">
    <source>
        <dbReference type="Proteomes" id="UP000032545"/>
    </source>
</evidence>
<dbReference type="Pfam" id="PF13458">
    <property type="entry name" value="Peripla_BP_6"/>
    <property type="match status" value="1"/>
</dbReference>
<comment type="similarity">
    <text evidence="1">Belongs to the leucine-binding protein family.</text>
</comment>
<evidence type="ECO:0000256" key="1">
    <source>
        <dbReference type="ARBA" id="ARBA00010062"/>
    </source>
</evidence>
<protein>
    <submittedName>
        <fullName evidence="5">Amino acid/amide ABC transporter substrate-binding protein, HAAT family</fullName>
    </submittedName>
</protein>
<dbReference type="SUPFAM" id="SSF53822">
    <property type="entry name" value="Periplasmic binding protein-like I"/>
    <property type="match status" value="1"/>
</dbReference>
<keyword evidence="6" id="KW-1185">Reference proteome</keyword>
<feature type="domain" description="Leucine-binding protein" evidence="4">
    <location>
        <begin position="58"/>
        <end position="370"/>
    </location>
</feature>
<reference evidence="5 6" key="2">
    <citation type="journal article" date="2016" name="Genome Announc.">
        <title>Permanent Draft Genome Sequences for Two Variants of Frankia sp. Strain CpI1, the First Frankia Strain Isolated from Root Nodules of Comptonia peregrina.</title>
        <authorList>
            <person name="Oshone R."/>
            <person name="Hurst S.G.IV."/>
            <person name="Abebe-Akele F."/>
            <person name="Simpson S."/>
            <person name="Morris K."/>
            <person name="Thomas W.K."/>
            <person name="Tisa L.S."/>
        </authorList>
    </citation>
    <scope>NUCLEOTIDE SEQUENCE [LARGE SCALE GENOMIC DNA]</scope>
    <source>
        <strain evidence="6">CpI1-S</strain>
    </source>
</reference>
<dbReference type="AlphaFoldDB" id="A0A0D8BKB9"/>
<proteinExistence type="inferred from homology"/>